<evidence type="ECO:0000256" key="5">
    <source>
        <dbReference type="ARBA" id="ARBA00023136"/>
    </source>
</evidence>
<evidence type="ECO:0000313" key="7">
    <source>
        <dbReference type="EMBL" id="GEN11743.1"/>
    </source>
</evidence>
<evidence type="ECO:0000313" key="8">
    <source>
        <dbReference type="EMBL" id="SEU40379.1"/>
    </source>
</evidence>
<accession>A0A511TDJ1</accession>
<evidence type="ECO:0000256" key="6">
    <source>
        <dbReference type="SAM" id="Phobius"/>
    </source>
</evidence>
<dbReference type="InterPro" id="IPR004752">
    <property type="entry name" value="AmpG_permease/AT-1"/>
</dbReference>
<dbReference type="SUPFAM" id="SSF103473">
    <property type="entry name" value="MFS general substrate transporter"/>
    <property type="match status" value="1"/>
</dbReference>
<keyword evidence="9" id="KW-1185">Reference proteome</keyword>
<comment type="caution">
    <text evidence="7">The sequence shown here is derived from an EMBL/GenBank/DDBJ whole genome shotgun (WGS) entry which is preliminary data.</text>
</comment>
<feature type="transmembrane region" description="Helical" evidence="6">
    <location>
        <begin position="38"/>
        <end position="55"/>
    </location>
</feature>
<dbReference type="RefSeq" id="WP_083560835.1">
    <property type="nucleotide sequence ID" value="NZ_BJXR01000049.1"/>
</dbReference>
<feature type="transmembrane region" description="Helical" evidence="6">
    <location>
        <begin position="384"/>
        <end position="407"/>
    </location>
</feature>
<comment type="subcellular location">
    <subcellularLocation>
        <location evidence="1">Membrane</location>
        <topology evidence="1">Multi-pass membrane protein</topology>
    </subcellularLocation>
</comment>
<gene>
    <name evidence="7" type="primary">ampG</name>
    <name evidence="7" type="ORF">MFU01_67800</name>
    <name evidence="8" type="ORF">SAMN05443572_115104</name>
</gene>
<keyword evidence="4 6" id="KW-1133">Transmembrane helix</keyword>
<dbReference type="GO" id="GO:0008521">
    <property type="term" value="F:acetyl-CoA transmembrane transporter activity"/>
    <property type="evidence" value="ECO:0007669"/>
    <property type="project" value="InterPro"/>
</dbReference>
<sequence>MRLPASRLALLGVLYFVQGLPFGFQATALPVYLRGQGVSLTALGFAGVLALPWGLKVLWAPLVDRYSSSRIGRRKSWILPMQAGLTLTCMAAGMLVSDGGSLKVLLGLILVMNLFAATQDIAVDGLAVDLLRPQELGLGNTVQVVGYKLGMLTGGGLLVWASKYLGWPGLFHGMALLCAVALGVTLLYREAPSRERDAEPTARVEAKTGSWRQWFAVFLTAVRQPGIGWVLLFIGTYKFGETMADVLYKPFLVDAGIPAWQIGQWVGTWGNAASILGSVTGGVLATRMPILGALSLTASLRVLPLMGRWWLATHGVSDAGVIGVTLAEELVGGALTTVMFAFMMSRVDRRIGASHYTLMASIEVWGKAPAAPLAGWLADSTHGLALGYGPVFLLGAGLSVAFLALLIPIRHLQARFVTDVSHENSASQARDESPPVESGTR</sequence>
<dbReference type="AlphaFoldDB" id="A0A511TDJ1"/>
<feature type="transmembrane region" description="Helical" evidence="6">
    <location>
        <begin position="76"/>
        <end position="96"/>
    </location>
</feature>
<dbReference type="PANTHER" id="PTHR12778:SF10">
    <property type="entry name" value="MAJOR FACILITATOR SUPERFAMILY DOMAIN-CONTAINING PROTEIN 3"/>
    <property type="match status" value="1"/>
</dbReference>
<reference evidence="7 10" key="2">
    <citation type="submission" date="2019-07" db="EMBL/GenBank/DDBJ databases">
        <title>Whole genome shotgun sequence of Myxococcus fulvus NBRC 100333.</title>
        <authorList>
            <person name="Hosoyama A."/>
            <person name="Uohara A."/>
            <person name="Ohji S."/>
            <person name="Ichikawa N."/>
        </authorList>
    </citation>
    <scope>NUCLEOTIDE SEQUENCE [LARGE SCALE GENOMIC DNA]</scope>
    <source>
        <strain evidence="7 10">NBRC 100333</strain>
    </source>
</reference>
<evidence type="ECO:0000313" key="9">
    <source>
        <dbReference type="Proteomes" id="UP000183760"/>
    </source>
</evidence>
<dbReference type="OrthoDB" id="9787815at2"/>
<dbReference type="Proteomes" id="UP000183760">
    <property type="component" value="Unassembled WGS sequence"/>
</dbReference>
<dbReference type="PANTHER" id="PTHR12778">
    <property type="entry name" value="SOLUTE CARRIER FAMILY 33 ACETYL-COA TRANSPORTER -RELATED"/>
    <property type="match status" value="1"/>
</dbReference>
<name>A0A511TDJ1_MYXFU</name>
<proteinExistence type="predicted"/>
<evidence type="ECO:0000313" key="10">
    <source>
        <dbReference type="Proteomes" id="UP000321514"/>
    </source>
</evidence>
<dbReference type="Pfam" id="PF13000">
    <property type="entry name" value="Acatn"/>
    <property type="match status" value="2"/>
</dbReference>
<feature type="transmembrane region" description="Helical" evidence="6">
    <location>
        <begin position="290"/>
        <end position="310"/>
    </location>
</feature>
<dbReference type="EMBL" id="BJXR01000049">
    <property type="protein sequence ID" value="GEN11743.1"/>
    <property type="molecule type" value="Genomic_DNA"/>
</dbReference>
<dbReference type="InterPro" id="IPR036259">
    <property type="entry name" value="MFS_trans_sf"/>
</dbReference>
<dbReference type="GO" id="GO:0016020">
    <property type="term" value="C:membrane"/>
    <property type="evidence" value="ECO:0007669"/>
    <property type="project" value="UniProtKB-SubCell"/>
</dbReference>
<feature type="transmembrane region" description="Helical" evidence="6">
    <location>
        <begin position="167"/>
        <end position="188"/>
    </location>
</feature>
<dbReference type="GO" id="GO:0035348">
    <property type="term" value="P:acetyl-CoA transmembrane transport"/>
    <property type="evidence" value="ECO:0007669"/>
    <property type="project" value="InterPro"/>
</dbReference>
<keyword evidence="2" id="KW-0813">Transport</keyword>
<dbReference type="Proteomes" id="UP000321514">
    <property type="component" value="Unassembled WGS sequence"/>
</dbReference>
<keyword evidence="5 6" id="KW-0472">Membrane</keyword>
<keyword evidence="3 6" id="KW-0812">Transmembrane</keyword>
<organism evidence="7 10">
    <name type="scientific">Myxococcus fulvus</name>
    <dbReference type="NCBI Taxonomy" id="33"/>
    <lineage>
        <taxon>Bacteria</taxon>
        <taxon>Pseudomonadati</taxon>
        <taxon>Myxococcota</taxon>
        <taxon>Myxococcia</taxon>
        <taxon>Myxococcales</taxon>
        <taxon>Cystobacterineae</taxon>
        <taxon>Myxococcaceae</taxon>
        <taxon>Myxococcus</taxon>
    </lineage>
</organism>
<dbReference type="STRING" id="1334629.MFUL124B02_09230"/>
<dbReference type="Gene3D" id="1.20.1250.20">
    <property type="entry name" value="MFS general substrate transporter like domains"/>
    <property type="match status" value="1"/>
</dbReference>
<feature type="transmembrane region" description="Helical" evidence="6">
    <location>
        <begin position="322"/>
        <end position="344"/>
    </location>
</feature>
<evidence type="ECO:0000256" key="2">
    <source>
        <dbReference type="ARBA" id="ARBA00022448"/>
    </source>
</evidence>
<evidence type="ECO:0000256" key="3">
    <source>
        <dbReference type="ARBA" id="ARBA00022692"/>
    </source>
</evidence>
<reference evidence="8 9" key="1">
    <citation type="submission" date="2016-10" db="EMBL/GenBank/DDBJ databases">
        <authorList>
            <person name="Varghese N."/>
            <person name="Submissions S."/>
        </authorList>
    </citation>
    <scope>NUCLEOTIDE SEQUENCE [LARGE SCALE GENOMIC DNA]</scope>
    <source>
        <strain evidence="8 9">DSM 16525</strain>
    </source>
</reference>
<dbReference type="CDD" id="cd17485">
    <property type="entry name" value="MFS_MFSD3"/>
    <property type="match status" value="1"/>
</dbReference>
<feature type="transmembrane region" description="Helical" evidence="6">
    <location>
        <begin position="356"/>
        <end position="378"/>
    </location>
</feature>
<evidence type="ECO:0000256" key="4">
    <source>
        <dbReference type="ARBA" id="ARBA00022989"/>
    </source>
</evidence>
<protein>
    <submittedName>
        <fullName evidence="8">Acetyl-coenzyme A transporter 1</fullName>
    </submittedName>
    <submittedName>
        <fullName evidence="7">AmpG family muropeptide MFS transporter</fullName>
    </submittedName>
</protein>
<evidence type="ECO:0000256" key="1">
    <source>
        <dbReference type="ARBA" id="ARBA00004141"/>
    </source>
</evidence>
<dbReference type="EMBL" id="FOIB01000015">
    <property type="protein sequence ID" value="SEU40379.1"/>
    <property type="molecule type" value="Genomic_DNA"/>
</dbReference>
<dbReference type="InterPro" id="IPR024371">
    <property type="entry name" value="AcetylCoA_trans_1-like"/>
</dbReference>